<sequence length="163" mass="18550">MDFTGRRKAVILRRFEVKPEVGNPESGLVEFTKEVGVRGDLLNQHFGRMLGVTSSSTKRTKMIVIEAGTIGAYDYLQSLIGLKYFAEYIRVMCEFAMGYRFLRDHRGSWRGGYQDILLSGRDKRLSMGALGTLDCQWEDSGRRMNEAFLRLTEGSDRIMGGIY</sequence>
<accession>A0A165YII2</accession>
<gene>
    <name evidence="1" type="ORF">SISSUDRAFT_1054431</name>
</gene>
<dbReference type="AlphaFoldDB" id="A0A165YII2"/>
<protein>
    <recommendedName>
        <fullName evidence="3">Fungal-type protein kinase domain-containing protein</fullName>
    </recommendedName>
</protein>
<evidence type="ECO:0000313" key="2">
    <source>
        <dbReference type="Proteomes" id="UP000076798"/>
    </source>
</evidence>
<dbReference type="EMBL" id="KV428252">
    <property type="protein sequence ID" value="KZT33287.1"/>
    <property type="molecule type" value="Genomic_DNA"/>
</dbReference>
<dbReference type="Proteomes" id="UP000076798">
    <property type="component" value="Unassembled WGS sequence"/>
</dbReference>
<name>A0A165YII2_9AGAM</name>
<proteinExistence type="predicted"/>
<evidence type="ECO:0000313" key="1">
    <source>
        <dbReference type="EMBL" id="KZT33287.1"/>
    </source>
</evidence>
<organism evidence="1 2">
    <name type="scientific">Sistotremastrum suecicum HHB10207 ss-3</name>
    <dbReference type="NCBI Taxonomy" id="1314776"/>
    <lineage>
        <taxon>Eukaryota</taxon>
        <taxon>Fungi</taxon>
        <taxon>Dikarya</taxon>
        <taxon>Basidiomycota</taxon>
        <taxon>Agaricomycotina</taxon>
        <taxon>Agaricomycetes</taxon>
        <taxon>Sistotremastrales</taxon>
        <taxon>Sistotremastraceae</taxon>
        <taxon>Sistotremastrum</taxon>
    </lineage>
</organism>
<keyword evidence="2" id="KW-1185">Reference proteome</keyword>
<reference evidence="1 2" key="1">
    <citation type="journal article" date="2016" name="Mol. Biol. Evol.">
        <title>Comparative Genomics of Early-Diverging Mushroom-Forming Fungi Provides Insights into the Origins of Lignocellulose Decay Capabilities.</title>
        <authorList>
            <person name="Nagy L.G."/>
            <person name="Riley R."/>
            <person name="Tritt A."/>
            <person name="Adam C."/>
            <person name="Daum C."/>
            <person name="Floudas D."/>
            <person name="Sun H."/>
            <person name="Yadav J.S."/>
            <person name="Pangilinan J."/>
            <person name="Larsson K.H."/>
            <person name="Matsuura K."/>
            <person name="Barry K."/>
            <person name="Labutti K."/>
            <person name="Kuo R."/>
            <person name="Ohm R.A."/>
            <person name="Bhattacharya S.S."/>
            <person name="Shirouzu T."/>
            <person name="Yoshinaga Y."/>
            <person name="Martin F.M."/>
            <person name="Grigoriev I.V."/>
            <person name="Hibbett D.S."/>
        </authorList>
    </citation>
    <scope>NUCLEOTIDE SEQUENCE [LARGE SCALE GENOMIC DNA]</scope>
    <source>
        <strain evidence="1 2">HHB10207 ss-3</strain>
    </source>
</reference>
<evidence type="ECO:0008006" key="3">
    <source>
        <dbReference type="Google" id="ProtNLM"/>
    </source>
</evidence>